<evidence type="ECO:0000313" key="3">
    <source>
        <dbReference type="Proteomes" id="UP000619293"/>
    </source>
</evidence>
<keyword evidence="3" id="KW-1185">Reference proteome</keyword>
<dbReference type="EMBL" id="BONG01000019">
    <property type="protein sequence ID" value="GIF89934.1"/>
    <property type="molecule type" value="Genomic_DNA"/>
</dbReference>
<name>A0A8J3K7K6_9ACTN</name>
<reference evidence="2 3" key="1">
    <citation type="submission" date="2021-01" db="EMBL/GenBank/DDBJ databases">
        <title>Whole genome shotgun sequence of Catellatospora chokoriensis NBRC 107358.</title>
        <authorList>
            <person name="Komaki H."/>
            <person name="Tamura T."/>
        </authorList>
    </citation>
    <scope>NUCLEOTIDE SEQUENCE [LARGE SCALE GENOMIC DNA]</scope>
    <source>
        <strain evidence="2 3">NBRC 107358</strain>
    </source>
</reference>
<sequence>MAKNNRPDRDPREARHEDAPHAGTAQHQAAGGMNAHSMNHDESEHEQHAAATATMPQKKEQAGNSPTSMKSKKGNQPKHNQPKR</sequence>
<dbReference type="Proteomes" id="UP000619293">
    <property type="component" value="Unassembled WGS sequence"/>
</dbReference>
<feature type="compositionally biased region" description="Basic and acidic residues" evidence="1">
    <location>
        <begin position="38"/>
        <end position="48"/>
    </location>
</feature>
<comment type="caution">
    <text evidence="2">The sequence shown here is derived from an EMBL/GenBank/DDBJ whole genome shotgun (WGS) entry which is preliminary data.</text>
</comment>
<organism evidence="2 3">
    <name type="scientific">Catellatospora chokoriensis</name>
    <dbReference type="NCBI Taxonomy" id="310353"/>
    <lineage>
        <taxon>Bacteria</taxon>
        <taxon>Bacillati</taxon>
        <taxon>Actinomycetota</taxon>
        <taxon>Actinomycetes</taxon>
        <taxon>Micromonosporales</taxon>
        <taxon>Micromonosporaceae</taxon>
        <taxon>Catellatospora</taxon>
    </lineage>
</organism>
<feature type="compositionally biased region" description="Basic and acidic residues" evidence="1">
    <location>
        <begin position="1"/>
        <end position="20"/>
    </location>
</feature>
<protein>
    <submittedName>
        <fullName evidence="2">Uncharacterized protein</fullName>
    </submittedName>
</protein>
<evidence type="ECO:0000256" key="1">
    <source>
        <dbReference type="SAM" id="MobiDB-lite"/>
    </source>
</evidence>
<dbReference type="RefSeq" id="WP_120320190.1">
    <property type="nucleotide sequence ID" value="NZ_BAAALB010000023.1"/>
</dbReference>
<gene>
    <name evidence="2" type="ORF">Cch02nite_33780</name>
</gene>
<accession>A0A8J3K7K6</accession>
<dbReference type="AlphaFoldDB" id="A0A8J3K7K6"/>
<proteinExistence type="predicted"/>
<feature type="compositionally biased region" description="Low complexity" evidence="1">
    <location>
        <begin position="21"/>
        <end position="32"/>
    </location>
</feature>
<feature type="region of interest" description="Disordered" evidence="1">
    <location>
        <begin position="1"/>
        <end position="84"/>
    </location>
</feature>
<evidence type="ECO:0000313" key="2">
    <source>
        <dbReference type="EMBL" id="GIF89934.1"/>
    </source>
</evidence>
<feature type="compositionally biased region" description="Basic residues" evidence="1">
    <location>
        <begin position="70"/>
        <end position="84"/>
    </location>
</feature>